<evidence type="ECO:0000313" key="2">
    <source>
        <dbReference type="EMBL" id="PKK66439.1"/>
    </source>
</evidence>
<accession>A0A2N1MXZ4</accession>
<evidence type="ECO:0000256" key="1">
    <source>
        <dbReference type="SAM" id="MobiDB-lite"/>
    </source>
</evidence>
<sequence>MDQKSHVLIGKKRKEHNLDLKNLWNFCYDKVRSKVWLKRCEFFAELEKERGLEKKDLRKRKEIPTKDKNDDTELDNKYKKREKTEKNLKNKKNGKNEKNDDNKHINKKLKLVTKDRMI</sequence>
<dbReference type="VEuPathDB" id="FungiDB:RhiirFUN_026784"/>
<comment type="caution">
    <text evidence="2">The sequence shown here is derived from an EMBL/GenBank/DDBJ whole genome shotgun (WGS) entry which is preliminary data.</text>
</comment>
<protein>
    <submittedName>
        <fullName evidence="2">Uncharacterized protein</fullName>
    </submittedName>
</protein>
<name>A0A2N1MXZ4_9GLOM</name>
<reference evidence="2 3" key="2">
    <citation type="submission" date="2017-10" db="EMBL/GenBank/DDBJ databases">
        <title>Extensive intraspecific genome diversity in a model arbuscular mycorrhizal fungus.</title>
        <authorList>
            <person name="Chen E.C.H."/>
            <person name="Morin E."/>
            <person name="Baudet D."/>
            <person name="Noel J."/>
            <person name="Ndikumana S."/>
            <person name="Charron P."/>
            <person name="St-Onge C."/>
            <person name="Giorgi J."/>
            <person name="Grigoriev I.V."/>
            <person name="Roux C."/>
            <person name="Martin F.M."/>
            <person name="Corradi N."/>
        </authorList>
    </citation>
    <scope>NUCLEOTIDE SEQUENCE [LARGE SCALE GENOMIC DNA]</scope>
    <source>
        <strain evidence="2 3">C2</strain>
    </source>
</reference>
<feature type="compositionally biased region" description="Basic and acidic residues" evidence="1">
    <location>
        <begin position="62"/>
        <end position="104"/>
    </location>
</feature>
<dbReference type="VEuPathDB" id="FungiDB:RhiirA1_421048"/>
<organism evidence="2 3">
    <name type="scientific">Rhizophagus irregularis</name>
    <dbReference type="NCBI Taxonomy" id="588596"/>
    <lineage>
        <taxon>Eukaryota</taxon>
        <taxon>Fungi</taxon>
        <taxon>Fungi incertae sedis</taxon>
        <taxon>Mucoromycota</taxon>
        <taxon>Glomeromycotina</taxon>
        <taxon>Glomeromycetes</taxon>
        <taxon>Glomerales</taxon>
        <taxon>Glomeraceae</taxon>
        <taxon>Rhizophagus</taxon>
    </lineage>
</organism>
<feature type="non-terminal residue" evidence="2">
    <location>
        <position position="118"/>
    </location>
</feature>
<reference evidence="2 3" key="1">
    <citation type="submission" date="2016-04" db="EMBL/GenBank/DDBJ databases">
        <title>Genome analyses suggest a sexual origin of heterokaryosis in a supposedly ancient asexual fungus.</title>
        <authorList>
            <person name="Ropars J."/>
            <person name="Sedzielewska K."/>
            <person name="Noel J."/>
            <person name="Charron P."/>
            <person name="Farinelli L."/>
            <person name="Marton T."/>
            <person name="Kruger M."/>
            <person name="Pelin A."/>
            <person name="Brachmann A."/>
            <person name="Corradi N."/>
        </authorList>
    </citation>
    <scope>NUCLEOTIDE SEQUENCE [LARGE SCALE GENOMIC DNA]</scope>
    <source>
        <strain evidence="2 3">C2</strain>
    </source>
</reference>
<dbReference type="AlphaFoldDB" id="A0A2N1MXZ4"/>
<dbReference type="Proteomes" id="UP000233469">
    <property type="component" value="Unassembled WGS sequence"/>
</dbReference>
<feature type="region of interest" description="Disordered" evidence="1">
    <location>
        <begin position="54"/>
        <end position="118"/>
    </location>
</feature>
<evidence type="ECO:0000313" key="3">
    <source>
        <dbReference type="Proteomes" id="UP000233469"/>
    </source>
</evidence>
<gene>
    <name evidence="2" type="ORF">RhiirC2_753452</name>
</gene>
<dbReference type="VEuPathDB" id="FungiDB:FUN_022014"/>
<dbReference type="EMBL" id="LLXL01001092">
    <property type="protein sequence ID" value="PKK66439.1"/>
    <property type="molecule type" value="Genomic_DNA"/>
</dbReference>
<proteinExistence type="predicted"/>